<name>A0A9D4D0W9_DREPO</name>
<proteinExistence type="predicted"/>
<dbReference type="EMBL" id="JAIWYP010000011">
    <property type="protein sequence ID" value="KAH3737053.1"/>
    <property type="molecule type" value="Genomic_DNA"/>
</dbReference>
<comment type="caution">
    <text evidence="1">The sequence shown here is derived from an EMBL/GenBank/DDBJ whole genome shotgun (WGS) entry which is preliminary data.</text>
</comment>
<dbReference type="AlphaFoldDB" id="A0A9D4D0W9"/>
<evidence type="ECO:0008006" key="3">
    <source>
        <dbReference type="Google" id="ProtNLM"/>
    </source>
</evidence>
<sequence>MWETVSSIFNVRAEYPRECIVLQKKWDNLVQTHRAKYQDHLLAQNRTGGGAVNTVLGPVTEAIMDVVGRGSSNIVGIGEHTLDSLQLDAFDAFGDSPGASQGTQTASAVHLTTAALNSFNRPSPVTGSASATFANDDTSNATIETVCCSCGCHTRVQKLKEEKLILQIKLLKKQLKHEE</sequence>
<evidence type="ECO:0000313" key="1">
    <source>
        <dbReference type="EMBL" id="KAH3737053.1"/>
    </source>
</evidence>
<evidence type="ECO:0000313" key="2">
    <source>
        <dbReference type="Proteomes" id="UP000828390"/>
    </source>
</evidence>
<reference evidence="1" key="2">
    <citation type="submission" date="2020-11" db="EMBL/GenBank/DDBJ databases">
        <authorList>
            <person name="McCartney M.A."/>
            <person name="Auch B."/>
            <person name="Kono T."/>
            <person name="Mallez S."/>
            <person name="Becker A."/>
            <person name="Gohl D.M."/>
            <person name="Silverstein K.A.T."/>
            <person name="Koren S."/>
            <person name="Bechman K.B."/>
            <person name="Herman A."/>
            <person name="Abrahante J.E."/>
            <person name="Garbe J."/>
        </authorList>
    </citation>
    <scope>NUCLEOTIDE SEQUENCE</scope>
    <source>
        <strain evidence="1">Duluth1</strain>
        <tissue evidence="1">Whole animal</tissue>
    </source>
</reference>
<protein>
    <recommendedName>
        <fullName evidence="3">Regulatory protein zeste</fullName>
    </recommendedName>
</protein>
<organism evidence="1 2">
    <name type="scientific">Dreissena polymorpha</name>
    <name type="common">Zebra mussel</name>
    <name type="synonym">Mytilus polymorpha</name>
    <dbReference type="NCBI Taxonomy" id="45954"/>
    <lineage>
        <taxon>Eukaryota</taxon>
        <taxon>Metazoa</taxon>
        <taxon>Spiralia</taxon>
        <taxon>Lophotrochozoa</taxon>
        <taxon>Mollusca</taxon>
        <taxon>Bivalvia</taxon>
        <taxon>Autobranchia</taxon>
        <taxon>Heteroconchia</taxon>
        <taxon>Euheterodonta</taxon>
        <taxon>Imparidentia</taxon>
        <taxon>Neoheterodontei</taxon>
        <taxon>Myida</taxon>
        <taxon>Dreissenoidea</taxon>
        <taxon>Dreissenidae</taxon>
        <taxon>Dreissena</taxon>
    </lineage>
</organism>
<gene>
    <name evidence="1" type="ORF">DPMN_043629</name>
</gene>
<keyword evidence="2" id="KW-1185">Reference proteome</keyword>
<dbReference type="Proteomes" id="UP000828390">
    <property type="component" value="Unassembled WGS sequence"/>
</dbReference>
<reference evidence="1" key="1">
    <citation type="journal article" date="2019" name="bioRxiv">
        <title>The Genome of the Zebra Mussel, Dreissena polymorpha: A Resource for Invasive Species Research.</title>
        <authorList>
            <person name="McCartney M.A."/>
            <person name="Auch B."/>
            <person name="Kono T."/>
            <person name="Mallez S."/>
            <person name="Zhang Y."/>
            <person name="Obille A."/>
            <person name="Becker A."/>
            <person name="Abrahante J.E."/>
            <person name="Garbe J."/>
            <person name="Badalamenti J.P."/>
            <person name="Herman A."/>
            <person name="Mangelson H."/>
            <person name="Liachko I."/>
            <person name="Sullivan S."/>
            <person name="Sone E.D."/>
            <person name="Koren S."/>
            <person name="Silverstein K.A.T."/>
            <person name="Beckman K.B."/>
            <person name="Gohl D.M."/>
        </authorList>
    </citation>
    <scope>NUCLEOTIDE SEQUENCE</scope>
    <source>
        <strain evidence="1">Duluth1</strain>
        <tissue evidence="1">Whole animal</tissue>
    </source>
</reference>
<accession>A0A9D4D0W9</accession>